<dbReference type="PANTHER" id="PTHR33445:SF1">
    <property type="entry name" value="ATP SYNTHASE SUBUNIT B"/>
    <property type="match status" value="1"/>
</dbReference>
<dbReference type="Proteomes" id="UP000074310">
    <property type="component" value="Unassembled WGS sequence"/>
</dbReference>
<accession>A0A147I5L7</accession>
<keyword evidence="3 13" id="KW-0138">CF(0)</keyword>
<evidence type="ECO:0000256" key="10">
    <source>
        <dbReference type="ARBA" id="ARBA00025198"/>
    </source>
</evidence>
<keyword evidence="2 13" id="KW-0813">Transport</keyword>
<reference evidence="15 16" key="1">
    <citation type="journal article" date="2016" name="Front. Microbiol.">
        <title>Genomic Resource of Rice Seed Associated Bacteria.</title>
        <authorList>
            <person name="Midha S."/>
            <person name="Bansal K."/>
            <person name="Sharma S."/>
            <person name="Kumar N."/>
            <person name="Patil P.P."/>
            <person name="Chaudhry V."/>
            <person name="Patil P.B."/>
        </authorList>
    </citation>
    <scope>NUCLEOTIDE SEQUENCE [LARGE SCALE GENOMIC DNA]</scope>
    <source>
        <strain evidence="15 16">NS334</strain>
    </source>
</reference>
<dbReference type="GO" id="GO:0046961">
    <property type="term" value="F:proton-transporting ATPase activity, rotational mechanism"/>
    <property type="evidence" value="ECO:0007669"/>
    <property type="project" value="TreeGrafter"/>
</dbReference>
<evidence type="ECO:0000256" key="14">
    <source>
        <dbReference type="RuleBase" id="RU003848"/>
    </source>
</evidence>
<name>A0A147I5L7_9SPHN</name>
<keyword evidence="6 13" id="KW-1133">Transmembrane helix</keyword>
<evidence type="ECO:0000256" key="12">
    <source>
        <dbReference type="ARBA" id="ARBA00037847"/>
    </source>
</evidence>
<evidence type="ECO:0000256" key="8">
    <source>
        <dbReference type="ARBA" id="ARBA00023136"/>
    </source>
</evidence>
<evidence type="ECO:0000256" key="1">
    <source>
        <dbReference type="ARBA" id="ARBA00005513"/>
    </source>
</evidence>
<evidence type="ECO:0000256" key="4">
    <source>
        <dbReference type="ARBA" id="ARBA00022692"/>
    </source>
</evidence>
<evidence type="ECO:0000256" key="13">
    <source>
        <dbReference type="HAMAP-Rule" id="MF_01398"/>
    </source>
</evidence>
<evidence type="ECO:0000313" key="16">
    <source>
        <dbReference type="Proteomes" id="UP000074310"/>
    </source>
</evidence>
<dbReference type="GO" id="GO:0005886">
    <property type="term" value="C:plasma membrane"/>
    <property type="evidence" value="ECO:0007669"/>
    <property type="project" value="UniProtKB-SubCell"/>
</dbReference>
<evidence type="ECO:0000256" key="5">
    <source>
        <dbReference type="ARBA" id="ARBA00022781"/>
    </source>
</evidence>
<dbReference type="GO" id="GO:0045259">
    <property type="term" value="C:proton-transporting ATP synthase complex"/>
    <property type="evidence" value="ECO:0007669"/>
    <property type="project" value="UniProtKB-KW"/>
</dbReference>
<dbReference type="GO" id="GO:0012505">
    <property type="term" value="C:endomembrane system"/>
    <property type="evidence" value="ECO:0007669"/>
    <property type="project" value="UniProtKB-SubCell"/>
</dbReference>
<dbReference type="CDD" id="cd06503">
    <property type="entry name" value="ATP-synt_Fo_b"/>
    <property type="match status" value="1"/>
</dbReference>
<dbReference type="Pfam" id="PF00430">
    <property type="entry name" value="ATP-synt_B"/>
    <property type="match status" value="1"/>
</dbReference>
<dbReference type="InterPro" id="IPR002146">
    <property type="entry name" value="ATP_synth_b/b'su_bac/chlpt"/>
</dbReference>
<evidence type="ECO:0000256" key="6">
    <source>
        <dbReference type="ARBA" id="ARBA00022989"/>
    </source>
</evidence>
<comment type="caution">
    <text evidence="15">The sequence shown here is derived from an EMBL/GenBank/DDBJ whole genome shotgun (WGS) entry which is preliminary data.</text>
</comment>
<comment type="subcellular location">
    <subcellularLocation>
        <location evidence="13">Cell membrane</location>
        <topology evidence="13">Single-pass membrane protein</topology>
    </subcellularLocation>
    <subcellularLocation>
        <location evidence="12">Endomembrane system</location>
        <topology evidence="12">Single-pass membrane protein</topology>
    </subcellularLocation>
</comment>
<evidence type="ECO:0000256" key="7">
    <source>
        <dbReference type="ARBA" id="ARBA00023065"/>
    </source>
</evidence>
<dbReference type="PANTHER" id="PTHR33445">
    <property type="entry name" value="ATP SYNTHASE SUBUNIT B', CHLOROPLASTIC"/>
    <property type="match status" value="1"/>
</dbReference>
<evidence type="ECO:0000256" key="3">
    <source>
        <dbReference type="ARBA" id="ARBA00022547"/>
    </source>
</evidence>
<organism evidence="15 16">
    <name type="scientific">Sphingomonas endophytica</name>
    <dbReference type="NCBI Taxonomy" id="869719"/>
    <lineage>
        <taxon>Bacteria</taxon>
        <taxon>Pseudomonadati</taxon>
        <taxon>Pseudomonadota</taxon>
        <taxon>Alphaproteobacteria</taxon>
        <taxon>Sphingomonadales</taxon>
        <taxon>Sphingomonadaceae</taxon>
        <taxon>Sphingomonas</taxon>
    </lineage>
</organism>
<keyword evidence="8 13" id="KW-0472">Membrane</keyword>
<dbReference type="InterPro" id="IPR050059">
    <property type="entry name" value="ATP_synthase_B_chain"/>
</dbReference>
<dbReference type="EMBL" id="LDTB01000014">
    <property type="protein sequence ID" value="KTT73901.1"/>
    <property type="molecule type" value="Genomic_DNA"/>
</dbReference>
<keyword evidence="5 13" id="KW-0375">Hydrogen ion transport</keyword>
<dbReference type="PATRIC" id="fig|869719.3.peg.798"/>
<evidence type="ECO:0000256" key="11">
    <source>
        <dbReference type="ARBA" id="ARBA00025614"/>
    </source>
</evidence>
<protein>
    <recommendedName>
        <fullName evidence="13">ATP synthase subunit b</fullName>
    </recommendedName>
    <alternativeName>
        <fullName evidence="13">ATP synthase F(0) sector subunit b</fullName>
    </alternativeName>
    <alternativeName>
        <fullName evidence="13">ATPase subunit I</fullName>
    </alternativeName>
    <alternativeName>
        <fullName evidence="13">F-type ATPase subunit b</fullName>
        <shortName evidence="13">F-ATPase subunit b</shortName>
    </alternativeName>
</protein>
<comment type="similarity">
    <text evidence="1 13 14">Belongs to the ATPase B chain family.</text>
</comment>
<comment type="function">
    <text evidence="11">Component of the F(0) channel, it forms part of the peripheral stalk, linking F(1) to F(0). The b'-subunit is a diverged and duplicated form of b found in plants and photosynthetic bacteria.</text>
</comment>
<keyword evidence="13" id="KW-1003">Cell membrane</keyword>
<keyword evidence="7 13" id="KW-0406">Ion transport</keyword>
<keyword evidence="9 13" id="KW-0066">ATP synthesis</keyword>
<dbReference type="GO" id="GO:0046933">
    <property type="term" value="F:proton-transporting ATP synthase activity, rotational mechanism"/>
    <property type="evidence" value="ECO:0007669"/>
    <property type="project" value="UniProtKB-UniRule"/>
</dbReference>
<evidence type="ECO:0000313" key="15">
    <source>
        <dbReference type="EMBL" id="KTT73901.1"/>
    </source>
</evidence>
<feature type="transmembrane region" description="Helical" evidence="13">
    <location>
        <begin position="15"/>
        <end position="34"/>
    </location>
</feature>
<comment type="subunit">
    <text evidence="13">F-type ATPases have 2 components, F(1) - the catalytic core - and F(0) - the membrane proton channel. F(1) has five subunits: alpha(3), beta(3), gamma(1), delta(1), epsilon(1). F(0) has three main subunits: a(1), b(2) and c(10-14). The alpha and beta chains form an alternating ring which encloses part of the gamma chain. F(1) is attached to F(0) by a central stalk formed by the gamma and epsilon chains, while a peripheral stalk is formed by the delta and b chains.</text>
</comment>
<dbReference type="HAMAP" id="MF_01398">
    <property type="entry name" value="ATP_synth_b_bprime"/>
    <property type="match status" value="1"/>
</dbReference>
<dbReference type="RefSeq" id="WP_058755185.1">
    <property type="nucleotide sequence ID" value="NZ_LDTB01000014.1"/>
</dbReference>
<evidence type="ECO:0000256" key="9">
    <source>
        <dbReference type="ARBA" id="ARBA00023310"/>
    </source>
</evidence>
<comment type="function">
    <text evidence="10 13">F(1)F(0) ATP synthase produces ATP from ADP in the presence of a proton or sodium gradient. F-type ATPases consist of two structural domains, F(1) containing the extramembraneous catalytic core and F(0) containing the membrane proton channel, linked together by a central stalk and a peripheral stalk. During catalysis, ATP synthesis in the catalytic domain of F(1) is coupled via a rotary mechanism of the central stalk subunits to proton translocation.</text>
</comment>
<keyword evidence="4 13" id="KW-0812">Transmembrane</keyword>
<keyword evidence="16" id="KW-1185">Reference proteome</keyword>
<dbReference type="OrthoDB" id="9805716at2"/>
<proteinExistence type="inferred from homology"/>
<dbReference type="AlphaFoldDB" id="A0A147I5L7"/>
<sequence>MPQISQIAATYASQLFWLLITFGILYFGIGKMMVPRVQGVMELRESKIAQDLATAEAARVEADRTEAAWNADMDAARVAAQAEVAAAKARAVAASEAQLRAADADLAERVAHHDVAIGNAKATAMVNVQTIAAEAAQDLVQRLSGVTIPPEAANEAVRRQLNHG</sequence>
<evidence type="ECO:0000256" key="2">
    <source>
        <dbReference type="ARBA" id="ARBA00022448"/>
    </source>
</evidence>
<gene>
    <name evidence="13" type="primary">atpF</name>
    <name evidence="15" type="ORF">NS334_06675</name>
</gene>